<gene>
    <name evidence="1" type="ORF">DS742_05300</name>
</gene>
<reference evidence="1 2" key="1">
    <citation type="submission" date="2018-07" db="EMBL/GenBank/DDBJ databases">
        <title>New species, Clostridium PI-S10-A1B.</title>
        <authorList>
            <person name="Krishna G."/>
            <person name="Summeta K."/>
            <person name="Shikha S."/>
            <person name="Prabhu P.B."/>
            <person name="Suresh K."/>
        </authorList>
    </citation>
    <scope>NUCLEOTIDE SEQUENCE [LARGE SCALE GENOMIC DNA]</scope>
    <source>
        <strain evidence="1 2">PI-S10-A1B</strain>
    </source>
</reference>
<dbReference type="AlphaFoldDB" id="A0A3E2NFT3"/>
<organism evidence="1 2">
    <name type="scientific">Lacrimispora amygdalina</name>
    <dbReference type="NCBI Taxonomy" id="253257"/>
    <lineage>
        <taxon>Bacteria</taxon>
        <taxon>Bacillati</taxon>
        <taxon>Bacillota</taxon>
        <taxon>Clostridia</taxon>
        <taxon>Lachnospirales</taxon>
        <taxon>Lachnospiraceae</taxon>
        <taxon>Lacrimispora</taxon>
    </lineage>
</organism>
<protein>
    <submittedName>
        <fullName evidence="1">Uncharacterized protein</fullName>
    </submittedName>
</protein>
<proteinExistence type="predicted"/>
<name>A0A3E2NFT3_9FIRM</name>
<sequence>MVMPEKLTSELEEALGKAWSCSEKPPGKYIGSITKGSRTFYFYKNGLEYFYETGFDREMREKLRARKRQRRY</sequence>
<dbReference type="EMBL" id="QOHO01000016">
    <property type="protein sequence ID" value="RFZ79878.1"/>
    <property type="molecule type" value="Genomic_DNA"/>
</dbReference>
<dbReference type="OrthoDB" id="2087356at2"/>
<evidence type="ECO:0000313" key="1">
    <source>
        <dbReference type="EMBL" id="RFZ79878.1"/>
    </source>
</evidence>
<comment type="caution">
    <text evidence="1">The sequence shown here is derived from an EMBL/GenBank/DDBJ whole genome shotgun (WGS) entry which is preliminary data.</text>
</comment>
<dbReference type="RefSeq" id="WP_117415976.1">
    <property type="nucleotide sequence ID" value="NZ_QOHO01000016.1"/>
</dbReference>
<evidence type="ECO:0000313" key="2">
    <source>
        <dbReference type="Proteomes" id="UP000260680"/>
    </source>
</evidence>
<accession>A0A3E2NFT3</accession>
<dbReference type="Proteomes" id="UP000260680">
    <property type="component" value="Unassembled WGS sequence"/>
</dbReference>